<dbReference type="Pfam" id="PF01494">
    <property type="entry name" value="FAD_binding_3"/>
    <property type="match status" value="1"/>
</dbReference>
<evidence type="ECO:0000313" key="10">
    <source>
        <dbReference type="Proteomes" id="UP000076881"/>
    </source>
</evidence>
<gene>
    <name evidence="9" type="ORF">LEL_02055</name>
</gene>
<dbReference type="SUPFAM" id="SSF51905">
    <property type="entry name" value="FAD/NAD(P)-binding domain"/>
    <property type="match status" value="1"/>
</dbReference>
<comment type="similarity">
    <text evidence="2">Belongs to the paxM FAD-dependent monooxygenase family.</text>
</comment>
<accession>A0A168KZS3</accession>
<proteinExistence type="inferred from homology"/>
<dbReference type="Proteomes" id="UP000076881">
    <property type="component" value="Unassembled WGS sequence"/>
</dbReference>
<dbReference type="SUPFAM" id="SSF54373">
    <property type="entry name" value="FAD-linked reductases, C-terminal domain"/>
    <property type="match status" value="1"/>
</dbReference>
<keyword evidence="3" id="KW-0285">Flavoprotein</keyword>
<dbReference type="InterPro" id="IPR051104">
    <property type="entry name" value="FAD_monoxygenase"/>
</dbReference>
<evidence type="ECO:0000256" key="1">
    <source>
        <dbReference type="ARBA" id="ARBA00001974"/>
    </source>
</evidence>
<keyword evidence="7" id="KW-0175">Coiled coil</keyword>
<feature type="domain" description="FAD-binding" evidence="8">
    <location>
        <begin position="139"/>
        <end position="371"/>
    </location>
</feature>
<protein>
    <submittedName>
        <fullName evidence="9">Mannitol 1-phosphate dehydrogenase</fullName>
    </submittedName>
</protein>
<dbReference type="STRING" id="1081108.A0A168KZS3"/>
<evidence type="ECO:0000313" key="9">
    <source>
        <dbReference type="EMBL" id="OAA82510.1"/>
    </source>
</evidence>
<dbReference type="GO" id="GO:0071949">
    <property type="term" value="F:FAD binding"/>
    <property type="evidence" value="ECO:0007669"/>
    <property type="project" value="InterPro"/>
</dbReference>
<dbReference type="PANTHER" id="PTHR46720">
    <property type="entry name" value="HYDROXYLASE, PUTATIVE (AFU_ORTHOLOGUE AFUA_3G01460)-RELATED"/>
    <property type="match status" value="1"/>
</dbReference>
<keyword evidence="10" id="KW-1185">Reference proteome</keyword>
<evidence type="ECO:0000256" key="4">
    <source>
        <dbReference type="ARBA" id="ARBA00022827"/>
    </source>
</evidence>
<dbReference type="InterPro" id="IPR002938">
    <property type="entry name" value="FAD-bd"/>
</dbReference>
<evidence type="ECO:0000256" key="7">
    <source>
        <dbReference type="SAM" id="Coils"/>
    </source>
</evidence>
<dbReference type="PANTHER" id="PTHR46720:SF3">
    <property type="entry name" value="FAD-BINDING DOMAIN-CONTAINING PROTEIN-RELATED"/>
    <property type="match status" value="1"/>
</dbReference>
<evidence type="ECO:0000256" key="5">
    <source>
        <dbReference type="ARBA" id="ARBA00023002"/>
    </source>
</evidence>
<evidence type="ECO:0000256" key="6">
    <source>
        <dbReference type="ARBA" id="ARBA00023033"/>
    </source>
</evidence>
<keyword evidence="5" id="KW-0560">Oxidoreductase</keyword>
<comment type="cofactor">
    <cofactor evidence="1">
        <name>FAD</name>
        <dbReference type="ChEBI" id="CHEBI:57692"/>
    </cofactor>
</comment>
<comment type="caution">
    <text evidence="9">The sequence shown here is derived from an EMBL/GenBank/DDBJ whole genome shotgun (WGS) entry which is preliminary data.</text>
</comment>
<dbReference type="Gene3D" id="3.50.50.60">
    <property type="entry name" value="FAD/NAD(P)-binding domain"/>
    <property type="match status" value="1"/>
</dbReference>
<reference evidence="9 10" key="1">
    <citation type="journal article" date="2016" name="Genome Biol. Evol.">
        <title>Divergent and convergent evolution of fungal pathogenicity.</title>
        <authorList>
            <person name="Shang Y."/>
            <person name="Xiao G."/>
            <person name="Zheng P."/>
            <person name="Cen K."/>
            <person name="Zhan S."/>
            <person name="Wang C."/>
        </authorList>
    </citation>
    <scope>NUCLEOTIDE SEQUENCE [LARGE SCALE GENOMIC DNA]</scope>
    <source>
        <strain evidence="9 10">RCEF 1005</strain>
    </source>
</reference>
<feature type="coiled-coil region" evidence="7">
    <location>
        <begin position="413"/>
        <end position="440"/>
    </location>
</feature>
<keyword evidence="4" id="KW-0274">FAD</keyword>
<evidence type="ECO:0000259" key="8">
    <source>
        <dbReference type="Pfam" id="PF01494"/>
    </source>
</evidence>
<dbReference type="PRINTS" id="PR00420">
    <property type="entry name" value="RNGMNOXGNASE"/>
</dbReference>
<dbReference type="GO" id="GO:0044550">
    <property type="term" value="P:secondary metabolite biosynthetic process"/>
    <property type="evidence" value="ECO:0007669"/>
    <property type="project" value="TreeGrafter"/>
</dbReference>
<dbReference type="GO" id="GO:0004497">
    <property type="term" value="F:monooxygenase activity"/>
    <property type="evidence" value="ECO:0007669"/>
    <property type="project" value="UniProtKB-KW"/>
</dbReference>
<evidence type="ECO:0000256" key="2">
    <source>
        <dbReference type="ARBA" id="ARBA00007992"/>
    </source>
</evidence>
<dbReference type="AlphaFoldDB" id="A0A168KZS3"/>
<dbReference type="OrthoDB" id="417877at2759"/>
<name>A0A168KZS3_CORDF</name>
<evidence type="ECO:0000256" key="3">
    <source>
        <dbReference type="ARBA" id="ARBA00022630"/>
    </source>
</evidence>
<organism evidence="9 10">
    <name type="scientific">Akanthomyces lecanii RCEF 1005</name>
    <dbReference type="NCBI Taxonomy" id="1081108"/>
    <lineage>
        <taxon>Eukaryota</taxon>
        <taxon>Fungi</taxon>
        <taxon>Dikarya</taxon>
        <taxon>Ascomycota</taxon>
        <taxon>Pezizomycotina</taxon>
        <taxon>Sordariomycetes</taxon>
        <taxon>Hypocreomycetidae</taxon>
        <taxon>Hypocreales</taxon>
        <taxon>Cordycipitaceae</taxon>
        <taxon>Akanthomyces</taxon>
        <taxon>Cordyceps confragosa</taxon>
    </lineage>
</organism>
<dbReference type="EMBL" id="AZHF01000001">
    <property type="protein sequence ID" value="OAA82510.1"/>
    <property type="molecule type" value="Genomic_DNA"/>
</dbReference>
<sequence length="676" mass="75541">MGPVQDDPKPIDVAIIGGGIGGLALSIGLQQYSHINVRIFEAAPQFFEIGAGVFFGANAIRAMSLINPAIGEAYARISTTAGWTSKEETYFDFILGQDLHGQPAGTSVSSPQLGPHERHSTAHRAHLIDELARLVPEETAEFGKRLIGLTRDEARGRTMMKFADGVTYEADAVIGCDGIRSVCRDFVLGKDNPLAQPIFTGKYAYRGLIPMDKAIAAIGEEKAQNRYMFLGKKGHALIFPIAEGKIMNVVAFATSKDGKWEGNWIKPMKREDMEEDFKDFGEDCQKIFSLMENTDNWGIFDLSEDIPTFTSEPLRLLLLGDSAHACAPHQGAGAGQALEDAHILSHILGGCRSKEDLLPAFAAYESVRRPRTKFVQYYGRRQGELLDLNWPGVGDDLDKLRPIIDGPIRDIWNCDLEAELAKAQKKMAELLAEADAAKSSLIWLACAPEDILAIISTSPRCFQVYNISPGRYMLNATKSRVPGPLWPEFCAARSARQDLAVYTYEEQYVYFTRRFEPWEIGELAAVHQYLSEIVATVLEGIDKEFEAKYSVSFTKRGSWAYILKRWRDGDDVIPEDPTRASMGYTKYWPSMGNEYLRVYDQSSPHRAAGFAFWDAERIHSTLLREALEEAARMCPEFVKRRYGTKRRQSAQTKFGLSVWSPESVDRIAEKFGATTF</sequence>
<keyword evidence="6" id="KW-0503">Monooxygenase</keyword>
<dbReference type="InterPro" id="IPR036188">
    <property type="entry name" value="FAD/NAD-bd_sf"/>
</dbReference>